<evidence type="ECO:0000256" key="3">
    <source>
        <dbReference type="ARBA" id="ARBA00023110"/>
    </source>
</evidence>
<feature type="coiled-coil region" evidence="6">
    <location>
        <begin position="160"/>
        <end position="187"/>
    </location>
</feature>
<dbReference type="Gene3D" id="2.20.70.10">
    <property type="match status" value="1"/>
</dbReference>
<name>A0A7S3ZUZ4_9STRA</name>
<evidence type="ECO:0000259" key="8">
    <source>
        <dbReference type="PROSITE" id="PS50059"/>
    </source>
</evidence>
<dbReference type="Gene3D" id="3.10.50.40">
    <property type="match status" value="1"/>
</dbReference>
<feature type="domain" description="PPIase FKBP-type" evidence="8">
    <location>
        <begin position="371"/>
        <end position="460"/>
    </location>
</feature>
<keyword evidence="4 5" id="KW-0413">Isomerase</keyword>
<feature type="compositionally biased region" description="Acidic residues" evidence="7">
    <location>
        <begin position="290"/>
        <end position="305"/>
    </location>
</feature>
<dbReference type="PROSITE" id="PS50096">
    <property type="entry name" value="IQ"/>
    <property type="match status" value="1"/>
</dbReference>
<evidence type="ECO:0000256" key="6">
    <source>
        <dbReference type="SAM" id="Coils"/>
    </source>
</evidence>
<feature type="region of interest" description="Disordered" evidence="7">
    <location>
        <begin position="473"/>
        <end position="522"/>
    </location>
</feature>
<accession>A0A7S3ZUZ4</accession>
<dbReference type="EC" id="5.2.1.8" evidence="2 5"/>
<feature type="compositionally biased region" description="Acidic residues" evidence="7">
    <location>
        <begin position="488"/>
        <end position="506"/>
    </location>
</feature>
<evidence type="ECO:0000313" key="10">
    <source>
        <dbReference type="EMBL" id="CAE0694858.1"/>
    </source>
</evidence>
<keyword evidence="6" id="KW-0175">Coiled coil</keyword>
<protein>
    <recommendedName>
        <fullName evidence="2 5">peptidylprolyl isomerase</fullName>
        <ecNumber evidence="2 5">5.2.1.8</ecNumber>
    </recommendedName>
</protein>
<dbReference type="FunFam" id="3.10.50.40:FF:000006">
    <property type="entry name" value="Peptidyl-prolyl cis-trans isomerase"/>
    <property type="match status" value="1"/>
</dbReference>
<dbReference type="AlphaFoldDB" id="A0A7S3ZUZ4"/>
<keyword evidence="3 5" id="KW-0697">Rotamase</keyword>
<reference evidence="11" key="2">
    <citation type="submission" date="2021-11" db="EMBL/GenBank/DDBJ databases">
        <authorList>
            <consortium name="Genoscope - CEA"/>
            <person name="William W."/>
        </authorList>
    </citation>
    <scope>NUCLEOTIDE SEQUENCE</scope>
</reference>
<gene>
    <name evidence="10" type="ORF">PCAL00307_LOCUS10294</name>
    <name evidence="11" type="ORF">PECAL_1P25980</name>
</gene>
<evidence type="ECO:0000313" key="11">
    <source>
        <dbReference type="EMBL" id="CAH0366124.1"/>
    </source>
</evidence>
<sequence length="522" mass="59739">MAPLDLSAPAWKVRRQAASKIQGLVRAKKGGSLLMIIARRVYEIGYDAESEEYFYYNKMTGDSLWDPPLILKACPPYRTDRRAISCATTIQAVMRSALARKEVTKVMREVYRKDFDPDSGDYYYTNVRTNEVRWDNPAEALSLIKAEDAAPELGPDSQLIVSKDSEIERLKKEVEDAKREAYEAKTSTHAKLDKDLRLERMANALKGQKRSRHFDEWRNEHIVAWFLEMDLEEYVPAVLASKVDGLLLLNMDEDDFRELGITKRLHQRKIDIALKKYKLRYERREAGGDDDIDIQAEEVDGDMDESDKSSSEESYSDSDDEEEKTKEEAIVEDGDDLLPTEEELLELKRDRDNIQIDVLFPGDEETYPQIGDVVRCHYVCKIADTGKEVENTRKAKQTFEFVLGIGQVIKGWDRGVLQMSFGERSKLTISAEYAYGEHGVKPLIPPYAKLIFDLELLRWHPRPHWSKPLIQQPGLTEYPYEDPRAAEEEAGDDDEFADLEDDEVDGGDLNASDKMSSLLAKG</sequence>
<dbReference type="Proteomes" id="UP000789595">
    <property type="component" value="Unassembled WGS sequence"/>
</dbReference>
<evidence type="ECO:0000256" key="1">
    <source>
        <dbReference type="ARBA" id="ARBA00000971"/>
    </source>
</evidence>
<dbReference type="PROSITE" id="PS50105">
    <property type="entry name" value="SAM_DOMAIN"/>
    <property type="match status" value="1"/>
</dbReference>
<dbReference type="Pfam" id="PF00254">
    <property type="entry name" value="FKBP_C"/>
    <property type="match status" value="1"/>
</dbReference>
<evidence type="ECO:0000256" key="4">
    <source>
        <dbReference type="ARBA" id="ARBA00023235"/>
    </source>
</evidence>
<dbReference type="InterPro" id="IPR001660">
    <property type="entry name" value="SAM"/>
</dbReference>
<dbReference type="InterPro" id="IPR050689">
    <property type="entry name" value="FKBP-type_PPIase"/>
</dbReference>
<dbReference type="EMBL" id="CAKKNE010000001">
    <property type="protein sequence ID" value="CAH0366124.1"/>
    <property type="molecule type" value="Genomic_DNA"/>
</dbReference>
<dbReference type="EMBL" id="HBIW01012008">
    <property type="protein sequence ID" value="CAE0694858.1"/>
    <property type="molecule type" value="Transcribed_RNA"/>
</dbReference>
<evidence type="ECO:0000256" key="2">
    <source>
        <dbReference type="ARBA" id="ARBA00013194"/>
    </source>
</evidence>
<reference evidence="10" key="1">
    <citation type="submission" date="2021-01" db="EMBL/GenBank/DDBJ databases">
        <authorList>
            <person name="Corre E."/>
            <person name="Pelletier E."/>
            <person name="Niang G."/>
            <person name="Scheremetjew M."/>
            <person name="Finn R."/>
            <person name="Kale V."/>
            <person name="Holt S."/>
            <person name="Cochrane G."/>
            <person name="Meng A."/>
            <person name="Brown T."/>
            <person name="Cohen L."/>
        </authorList>
    </citation>
    <scope>NUCLEOTIDE SEQUENCE</scope>
    <source>
        <strain evidence="10">CCMP1756</strain>
    </source>
</reference>
<dbReference type="Gene3D" id="1.10.150.50">
    <property type="entry name" value="Transcription Factor, Ets-1"/>
    <property type="match status" value="1"/>
</dbReference>
<comment type="catalytic activity">
    <reaction evidence="1 5">
        <text>[protein]-peptidylproline (omega=180) = [protein]-peptidylproline (omega=0)</text>
        <dbReference type="Rhea" id="RHEA:16237"/>
        <dbReference type="Rhea" id="RHEA-COMP:10747"/>
        <dbReference type="Rhea" id="RHEA-COMP:10748"/>
        <dbReference type="ChEBI" id="CHEBI:83833"/>
        <dbReference type="ChEBI" id="CHEBI:83834"/>
        <dbReference type="EC" id="5.2.1.8"/>
    </reaction>
</comment>
<evidence type="ECO:0000259" key="9">
    <source>
        <dbReference type="PROSITE" id="PS50105"/>
    </source>
</evidence>
<dbReference type="OrthoDB" id="1902587at2759"/>
<feature type="domain" description="SAM" evidence="9">
    <location>
        <begin position="217"/>
        <end position="280"/>
    </location>
</feature>
<evidence type="ECO:0000313" key="12">
    <source>
        <dbReference type="Proteomes" id="UP000789595"/>
    </source>
</evidence>
<dbReference type="InterPro" id="IPR046357">
    <property type="entry name" value="PPIase_dom_sf"/>
</dbReference>
<dbReference type="InterPro" id="IPR001202">
    <property type="entry name" value="WW_dom"/>
</dbReference>
<dbReference type="InterPro" id="IPR001179">
    <property type="entry name" value="PPIase_FKBP_dom"/>
</dbReference>
<proteinExistence type="predicted"/>
<dbReference type="Pfam" id="PF00536">
    <property type="entry name" value="SAM_1"/>
    <property type="match status" value="1"/>
</dbReference>
<feature type="region of interest" description="Disordered" evidence="7">
    <location>
        <begin position="290"/>
        <end position="335"/>
    </location>
</feature>
<dbReference type="PANTHER" id="PTHR10516:SF443">
    <property type="entry name" value="FK506-BINDING PROTEIN 59-RELATED"/>
    <property type="match status" value="1"/>
</dbReference>
<evidence type="ECO:0000256" key="5">
    <source>
        <dbReference type="PROSITE-ProRule" id="PRU00277"/>
    </source>
</evidence>
<keyword evidence="12" id="KW-1185">Reference proteome</keyword>
<dbReference type="SMART" id="SM00454">
    <property type="entry name" value="SAM"/>
    <property type="match status" value="1"/>
</dbReference>
<dbReference type="PROSITE" id="PS50059">
    <property type="entry name" value="FKBP_PPIASE"/>
    <property type="match status" value="1"/>
</dbReference>
<dbReference type="GO" id="GO:0003755">
    <property type="term" value="F:peptidyl-prolyl cis-trans isomerase activity"/>
    <property type="evidence" value="ECO:0007669"/>
    <property type="project" value="UniProtKB-KW"/>
</dbReference>
<dbReference type="SUPFAM" id="SSF47769">
    <property type="entry name" value="SAM/Pointed domain"/>
    <property type="match status" value="1"/>
</dbReference>
<dbReference type="InterPro" id="IPR013761">
    <property type="entry name" value="SAM/pointed_sf"/>
</dbReference>
<dbReference type="SUPFAM" id="SSF54534">
    <property type="entry name" value="FKBP-like"/>
    <property type="match status" value="1"/>
</dbReference>
<organism evidence="10">
    <name type="scientific">Pelagomonas calceolata</name>
    <dbReference type="NCBI Taxonomy" id="35677"/>
    <lineage>
        <taxon>Eukaryota</taxon>
        <taxon>Sar</taxon>
        <taxon>Stramenopiles</taxon>
        <taxon>Ochrophyta</taxon>
        <taxon>Pelagophyceae</taxon>
        <taxon>Pelagomonadales</taxon>
        <taxon>Pelagomonadaceae</taxon>
        <taxon>Pelagomonas</taxon>
    </lineage>
</organism>
<dbReference type="PANTHER" id="PTHR10516">
    <property type="entry name" value="PEPTIDYL-PROLYL CIS-TRANS ISOMERASE"/>
    <property type="match status" value="1"/>
</dbReference>
<dbReference type="SMART" id="SM00456">
    <property type="entry name" value="WW"/>
    <property type="match status" value="2"/>
</dbReference>
<evidence type="ECO:0000256" key="7">
    <source>
        <dbReference type="SAM" id="MobiDB-lite"/>
    </source>
</evidence>